<sequence>MRDFYTLSRKRIPFLHNFTAFLLRYMAAFIKIYEENPNPKEIERIVSIVRDGGLIIYPSDTVYALGCDITNNRALERLAKIKGVKLAKANFSFVCKDLSNLSDYVKQIDTTTFKLLKRALPGPYTFILPGNNNLPTVFKKKKEVGIRVPDNAITQAIIDTLGNPIVSTSIYDEDEVVEYMTDPELIFEKWEQLVDVVVDGGYGDNIPSTVIDLTSGEPILIREGKGSLEI</sequence>
<evidence type="ECO:0000313" key="3">
    <source>
        <dbReference type="Proteomes" id="UP000198379"/>
    </source>
</evidence>
<dbReference type="Pfam" id="PF01300">
    <property type="entry name" value="Sua5_yciO_yrdC"/>
    <property type="match status" value="1"/>
</dbReference>
<dbReference type="NCBIfam" id="TIGR00057">
    <property type="entry name" value="L-threonylcarbamoyladenylate synthase"/>
    <property type="match status" value="1"/>
</dbReference>
<dbReference type="AlphaFoldDB" id="A0A239AZM3"/>
<dbReference type="PROSITE" id="PS51163">
    <property type="entry name" value="YRDC"/>
    <property type="match status" value="1"/>
</dbReference>
<dbReference type="SUPFAM" id="SSF55821">
    <property type="entry name" value="YrdC/RibB"/>
    <property type="match status" value="1"/>
</dbReference>
<name>A0A239AZM3_9FLAO</name>
<dbReference type="PANTHER" id="PTHR42828">
    <property type="entry name" value="DHBP SYNTHASE RIBB-LIKE ALPHA/BETA DOMAIN-CONTAINING PROTEIN"/>
    <property type="match status" value="1"/>
</dbReference>
<dbReference type="InterPro" id="IPR006070">
    <property type="entry name" value="Sua5-like_dom"/>
</dbReference>
<keyword evidence="3" id="KW-1185">Reference proteome</keyword>
<accession>A0A239AZM3</accession>
<dbReference type="GO" id="GO:0003725">
    <property type="term" value="F:double-stranded RNA binding"/>
    <property type="evidence" value="ECO:0007669"/>
    <property type="project" value="InterPro"/>
</dbReference>
<gene>
    <name evidence="2" type="ORF">SAMN06265376_105243</name>
</gene>
<proteinExistence type="predicted"/>
<evidence type="ECO:0000313" key="2">
    <source>
        <dbReference type="EMBL" id="SNS01067.1"/>
    </source>
</evidence>
<feature type="domain" description="YrdC-like" evidence="1">
    <location>
        <begin position="39"/>
        <end position="226"/>
    </location>
</feature>
<organism evidence="2 3">
    <name type="scientific">Dokdonia pacifica</name>
    <dbReference type="NCBI Taxonomy" id="1627892"/>
    <lineage>
        <taxon>Bacteria</taxon>
        <taxon>Pseudomonadati</taxon>
        <taxon>Bacteroidota</taxon>
        <taxon>Flavobacteriia</taxon>
        <taxon>Flavobacteriales</taxon>
        <taxon>Flavobacteriaceae</taxon>
        <taxon>Dokdonia</taxon>
    </lineage>
</organism>
<dbReference type="Proteomes" id="UP000198379">
    <property type="component" value="Unassembled WGS sequence"/>
</dbReference>
<evidence type="ECO:0000259" key="1">
    <source>
        <dbReference type="PROSITE" id="PS51163"/>
    </source>
</evidence>
<dbReference type="PANTHER" id="PTHR42828:SF3">
    <property type="entry name" value="THREONYLCARBAMOYL-AMP SYNTHASE"/>
    <property type="match status" value="1"/>
</dbReference>
<reference evidence="2 3" key="1">
    <citation type="submission" date="2017-06" db="EMBL/GenBank/DDBJ databases">
        <authorList>
            <person name="Kim H.J."/>
            <person name="Triplett B.A."/>
        </authorList>
    </citation>
    <scope>NUCLEOTIDE SEQUENCE [LARGE SCALE GENOMIC DNA]</scope>
    <source>
        <strain evidence="2 3">DSM 25597</strain>
    </source>
</reference>
<dbReference type="InterPro" id="IPR017945">
    <property type="entry name" value="DHBP_synth_RibB-like_a/b_dom"/>
</dbReference>
<dbReference type="InterPro" id="IPR052532">
    <property type="entry name" value="SUA5_domain"/>
</dbReference>
<protein>
    <submittedName>
        <fullName evidence="2">Translation factor SUA5</fullName>
    </submittedName>
</protein>
<dbReference type="EMBL" id="FZNY01000005">
    <property type="protein sequence ID" value="SNS01067.1"/>
    <property type="molecule type" value="Genomic_DNA"/>
</dbReference>
<dbReference type="Gene3D" id="3.90.870.10">
    <property type="entry name" value="DHBP synthase"/>
    <property type="match status" value="1"/>
</dbReference>